<dbReference type="SUPFAM" id="SSF51569">
    <property type="entry name" value="Aldolase"/>
    <property type="match status" value="1"/>
</dbReference>
<name>A0ABR0KWY8_9PEZI</name>
<evidence type="ECO:0000313" key="1">
    <source>
        <dbReference type="EMBL" id="KAK5139192.1"/>
    </source>
</evidence>
<accession>A0ABR0KWY8</accession>
<sequence length="115" mass="13004">VFQQNGYRTQVISASLTSVDEAMMLAGVHHMTVSPLVLWELARTSSHSWEGEVGSLVKDVPEELCRVGQAIREESSWRLAFTKDQEGENEARLNQAITFFRAKQDALEEIVRQNL</sequence>
<proteinExistence type="predicted"/>
<dbReference type="EMBL" id="JAVRRR010001336">
    <property type="protein sequence ID" value="KAK5139192.1"/>
    <property type="molecule type" value="Genomic_DNA"/>
</dbReference>
<gene>
    <name evidence="1" type="ORF">LTR32_007543</name>
</gene>
<reference evidence="1 2" key="1">
    <citation type="submission" date="2023-08" db="EMBL/GenBank/DDBJ databases">
        <title>Black Yeasts Isolated from many extreme environments.</title>
        <authorList>
            <person name="Coleine C."/>
            <person name="Stajich J.E."/>
            <person name="Selbmann L."/>
        </authorList>
    </citation>
    <scope>NUCLEOTIDE SEQUENCE [LARGE SCALE GENOMIC DNA]</scope>
    <source>
        <strain evidence="1 2">CCFEE 5386</strain>
    </source>
</reference>
<evidence type="ECO:0008006" key="3">
    <source>
        <dbReference type="Google" id="ProtNLM"/>
    </source>
</evidence>
<feature type="non-terminal residue" evidence="1">
    <location>
        <position position="1"/>
    </location>
</feature>
<dbReference type="Proteomes" id="UP001308179">
    <property type="component" value="Unassembled WGS sequence"/>
</dbReference>
<dbReference type="InterPro" id="IPR013785">
    <property type="entry name" value="Aldolase_TIM"/>
</dbReference>
<keyword evidence="2" id="KW-1185">Reference proteome</keyword>
<organism evidence="1 2">
    <name type="scientific">Rachicladosporium monterosium</name>
    <dbReference type="NCBI Taxonomy" id="1507873"/>
    <lineage>
        <taxon>Eukaryota</taxon>
        <taxon>Fungi</taxon>
        <taxon>Dikarya</taxon>
        <taxon>Ascomycota</taxon>
        <taxon>Pezizomycotina</taxon>
        <taxon>Dothideomycetes</taxon>
        <taxon>Dothideomycetidae</taxon>
        <taxon>Cladosporiales</taxon>
        <taxon>Cladosporiaceae</taxon>
        <taxon>Rachicladosporium</taxon>
    </lineage>
</organism>
<protein>
    <recommendedName>
        <fullName evidence="3">Transaldolase</fullName>
    </recommendedName>
</protein>
<evidence type="ECO:0000313" key="2">
    <source>
        <dbReference type="Proteomes" id="UP001308179"/>
    </source>
</evidence>
<comment type="caution">
    <text evidence="1">The sequence shown here is derived from an EMBL/GenBank/DDBJ whole genome shotgun (WGS) entry which is preliminary data.</text>
</comment>
<dbReference type="Gene3D" id="3.20.20.70">
    <property type="entry name" value="Aldolase class I"/>
    <property type="match status" value="1"/>
</dbReference>